<sequence>MSAGTLIELDSEILKKGPFASGTVKSTIESRPDFESTRVIFRRISDSAIQIIGIMNDRHWEFIFKDNLTLGKYNIGAPEINNFIYVQTVQHDPDYDHVFIADPGSGGITVIKVDFVKGELEFDFKCTVTREGFPGTTTKTEGKVAVSGMQQTRQHPVHK</sequence>
<feature type="region of interest" description="Disordered" evidence="1">
    <location>
        <begin position="137"/>
        <end position="159"/>
    </location>
</feature>
<feature type="compositionally biased region" description="Polar residues" evidence="1">
    <location>
        <begin position="148"/>
        <end position="159"/>
    </location>
</feature>
<organism evidence="2 3">
    <name type="scientific">Pseudomonas frederiksbergensis</name>
    <dbReference type="NCBI Taxonomy" id="104087"/>
    <lineage>
        <taxon>Bacteria</taxon>
        <taxon>Pseudomonadati</taxon>
        <taxon>Pseudomonadota</taxon>
        <taxon>Gammaproteobacteria</taxon>
        <taxon>Pseudomonadales</taxon>
        <taxon>Pseudomonadaceae</taxon>
        <taxon>Pseudomonas</taxon>
    </lineage>
</organism>
<dbReference type="EMBL" id="PUIN01000002">
    <property type="protein sequence ID" value="PQP05778.1"/>
    <property type="molecule type" value="Genomic_DNA"/>
</dbReference>
<gene>
    <name evidence="2" type="ORF">C5612_03855</name>
</gene>
<evidence type="ECO:0000313" key="2">
    <source>
        <dbReference type="EMBL" id="PQP05778.1"/>
    </source>
</evidence>
<reference evidence="2 3" key="1">
    <citation type="submission" date="2018-02" db="EMBL/GenBank/DDBJ databases">
        <title>Draft genome sequencing of Pseudomonas frederiksbergensis 11-D3.</title>
        <authorList>
            <person name="Zheng B.-X."/>
        </authorList>
    </citation>
    <scope>NUCLEOTIDE SEQUENCE [LARGE SCALE GENOMIC DNA]</scope>
    <source>
        <strain evidence="2 3">11-D3</strain>
    </source>
</reference>
<evidence type="ECO:0000256" key="1">
    <source>
        <dbReference type="SAM" id="MobiDB-lite"/>
    </source>
</evidence>
<accession>A0A2S8HTN3</accession>
<name>A0A2S8HTN3_9PSED</name>
<dbReference type="AlphaFoldDB" id="A0A2S8HTN3"/>
<dbReference type="RefSeq" id="WP_105340132.1">
    <property type="nucleotide sequence ID" value="NZ_PUIN01000002.1"/>
</dbReference>
<dbReference type="Proteomes" id="UP000239687">
    <property type="component" value="Unassembled WGS sequence"/>
</dbReference>
<protein>
    <submittedName>
        <fullName evidence="2">Uncharacterized protein</fullName>
    </submittedName>
</protein>
<comment type="caution">
    <text evidence="2">The sequence shown here is derived from an EMBL/GenBank/DDBJ whole genome shotgun (WGS) entry which is preliminary data.</text>
</comment>
<proteinExistence type="predicted"/>
<evidence type="ECO:0000313" key="3">
    <source>
        <dbReference type="Proteomes" id="UP000239687"/>
    </source>
</evidence>